<dbReference type="GO" id="GO:0003677">
    <property type="term" value="F:DNA binding"/>
    <property type="evidence" value="ECO:0007669"/>
    <property type="project" value="UniProtKB-UniRule"/>
</dbReference>
<name>A0A1W7CTK8_9ACTN</name>
<dbReference type="InterPro" id="IPR011990">
    <property type="entry name" value="TPR-like_helical_dom_sf"/>
</dbReference>
<dbReference type="Proteomes" id="UP000194218">
    <property type="component" value="Chromosome"/>
</dbReference>
<gene>
    <name evidence="8" type="ORF">CAG99_03785</name>
</gene>
<dbReference type="SMART" id="SM00382">
    <property type="entry name" value="AAA"/>
    <property type="match status" value="1"/>
</dbReference>
<dbReference type="InterPro" id="IPR003593">
    <property type="entry name" value="AAA+_ATPase"/>
</dbReference>
<evidence type="ECO:0000256" key="4">
    <source>
        <dbReference type="ARBA" id="ARBA00023125"/>
    </source>
</evidence>
<keyword evidence="2" id="KW-0902">Two-component regulatory system</keyword>
<keyword evidence="3" id="KW-0805">Transcription regulation</keyword>
<feature type="domain" description="OmpR/PhoB-type" evidence="7">
    <location>
        <begin position="1"/>
        <end position="91"/>
    </location>
</feature>
<dbReference type="InterPro" id="IPR036388">
    <property type="entry name" value="WH-like_DNA-bd_sf"/>
</dbReference>
<dbReference type="OrthoDB" id="5521887at2"/>
<dbReference type="Pfam" id="PF03704">
    <property type="entry name" value="BTAD"/>
    <property type="match status" value="1"/>
</dbReference>
<organism evidence="8 9">
    <name type="scientific">Streptomyces marincola</name>
    <dbReference type="NCBI Taxonomy" id="2878388"/>
    <lineage>
        <taxon>Bacteria</taxon>
        <taxon>Bacillati</taxon>
        <taxon>Actinomycetota</taxon>
        <taxon>Actinomycetes</taxon>
        <taxon>Kitasatosporales</taxon>
        <taxon>Streptomycetaceae</taxon>
        <taxon>Streptomyces</taxon>
    </lineage>
</organism>
<dbReference type="EMBL" id="CP021121">
    <property type="protein sequence ID" value="ARQ68072.1"/>
    <property type="molecule type" value="Genomic_DNA"/>
</dbReference>
<dbReference type="PANTHER" id="PTHR35807:SF1">
    <property type="entry name" value="TRANSCRIPTIONAL REGULATOR REDD"/>
    <property type="match status" value="1"/>
</dbReference>
<dbReference type="SMART" id="SM01043">
    <property type="entry name" value="BTAD"/>
    <property type="match status" value="1"/>
</dbReference>
<dbReference type="InterPro" id="IPR051677">
    <property type="entry name" value="AfsR-DnrI-RedD_regulator"/>
</dbReference>
<evidence type="ECO:0000256" key="2">
    <source>
        <dbReference type="ARBA" id="ARBA00023012"/>
    </source>
</evidence>
<comment type="similarity">
    <text evidence="1">Belongs to the AfsR/DnrI/RedD regulatory family.</text>
</comment>
<reference evidence="8 9" key="1">
    <citation type="submission" date="2017-05" db="EMBL/GenBank/DDBJ databases">
        <title>Complete genome sequence of Streptomyces sp. SCSIO 03032 revealed the diverse biosynthetic pathways for its bioactive secondary metabolites.</title>
        <authorList>
            <person name="Ma L."/>
            <person name="Zhu Y."/>
            <person name="Zhang W."/>
            <person name="Zhang G."/>
            <person name="Tian X."/>
            <person name="Zhang S."/>
            <person name="Zhang C."/>
        </authorList>
    </citation>
    <scope>NUCLEOTIDE SEQUENCE [LARGE SCALE GENOMIC DNA]</scope>
    <source>
        <strain evidence="8 9">SCSIO 03032</strain>
    </source>
</reference>
<evidence type="ECO:0000313" key="8">
    <source>
        <dbReference type="EMBL" id="ARQ68072.1"/>
    </source>
</evidence>
<protein>
    <recommendedName>
        <fullName evidence="7">OmpR/PhoB-type domain-containing protein</fullName>
    </recommendedName>
</protein>
<dbReference type="InterPro" id="IPR016032">
    <property type="entry name" value="Sig_transdc_resp-reg_C-effctor"/>
</dbReference>
<evidence type="ECO:0000313" key="9">
    <source>
        <dbReference type="Proteomes" id="UP000194218"/>
    </source>
</evidence>
<feature type="DNA-binding region" description="OmpR/PhoB-type" evidence="6">
    <location>
        <begin position="1"/>
        <end position="91"/>
    </location>
</feature>
<dbReference type="PROSITE" id="PS51755">
    <property type="entry name" value="OMPR_PHOB"/>
    <property type="match status" value="1"/>
</dbReference>
<dbReference type="SMART" id="SM00862">
    <property type="entry name" value="Trans_reg_C"/>
    <property type="match status" value="1"/>
</dbReference>
<sequence length="907" mass="97913">MDIRLLGPLEVAADDGTPLPVTAPRLRAVLAALALRAGQEVPVADLAERLWGARRPSRAEATLRDYVRRLRRALPPGRLLLLPNAFLLAVGPEETDLGRARDALRRAHLLSAAAPGRAVDELDAALAQWRGAPLCDLPEGPLRSRELRAIEDLRLCAAEDRFDLLIALGRHGEAADELLAAARAHPGRGRLRRQALDVLGRSGRDAERRALAREFGAPSAESGRPAHRAAFPPGDAAFVARGLELARLRRWLTGALGAPAVCLIDGPGGVGKSTLAVRAAREVEDRYPDGMLYVDLRGADPRNAPLDVAEARRVLLASLGTPGKEVPQDPASAVAFYREQLYGRRVLVLLDNALDVAQVAPLLPVEPGAAALVTSRRALTGLGRGQHLHLRPLATDEAVTFLRSAAGGGEERGRRAEWAELAELCGRLPLALRIVAARMAARPCWRVAEFTAALGDERRRVDELTADDLDLRASLVVGIDHLAASREPEDRRAAAVFPLLGAAAVRSFSPGSVAALVGCSPGEARRALERLADAQIAGSPRPGVYALHDLVRAAAAWQAARLPRPGVTARLAGLANWYLGSLHRVNGPLALAEHYRRRYQAGADRYPQGRLFTSVDESLPWADEVLDDVLSLAHQLAGPEHDTGAELGGRPLSAFALEALRALESYFGMRLSWRGQRRLCEIALEVGRRTGDRFAEAAAYGQLGKAAGQQGRGIEGADLLRRSIALFRSVGERAEALAATLNLVPCLGSAGRITEAVELAERTLAEVRAAGIDEFRPQLINNLGRCHLFLGNHATAHRLLLGNYETAPLPYERTIAAGVLAEYHLEVGEFEEAARWVNRALGHAAEQPFDPFVVAQQRTWLAAALRGLGRETAAHLEEMQARAVLEDLNHRENSHLRVRMDAKHSVI</sequence>
<evidence type="ECO:0000256" key="6">
    <source>
        <dbReference type="PROSITE-ProRule" id="PRU01091"/>
    </source>
</evidence>
<proteinExistence type="inferred from homology"/>
<dbReference type="AlphaFoldDB" id="A0A1W7CTK8"/>
<dbReference type="KEGG" id="smao:CAG99_03785"/>
<accession>A0A1W7CTK8</accession>
<dbReference type="SUPFAM" id="SSF48452">
    <property type="entry name" value="TPR-like"/>
    <property type="match status" value="3"/>
</dbReference>
<dbReference type="InterPro" id="IPR027417">
    <property type="entry name" value="P-loop_NTPase"/>
</dbReference>
<dbReference type="Gene3D" id="1.25.40.10">
    <property type="entry name" value="Tetratricopeptide repeat domain"/>
    <property type="match status" value="1"/>
</dbReference>
<dbReference type="PRINTS" id="PR00364">
    <property type="entry name" value="DISEASERSIST"/>
</dbReference>
<dbReference type="GO" id="GO:0006355">
    <property type="term" value="P:regulation of DNA-templated transcription"/>
    <property type="evidence" value="ECO:0007669"/>
    <property type="project" value="InterPro"/>
</dbReference>
<dbReference type="SUPFAM" id="SSF52540">
    <property type="entry name" value="P-loop containing nucleoside triphosphate hydrolases"/>
    <property type="match status" value="1"/>
</dbReference>
<dbReference type="InterPro" id="IPR005158">
    <property type="entry name" value="BTAD"/>
</dbReference>
<dbReference type="GO" id="GO:0043531">
    <property type="term" value="F:ADP binding"/>
    <property type="evidence" value="ECO:0007669"/>
    <property type="project" value="InterPro"/>
</dbReference>
<dbReference type="Pfam" id="PF00486">
    <property type="entry name" value="Trans_reg_C"/>
    <property type="match status" value="1"/>
</dbReference>
<evidence type="ECO:0000256" key="3">
    <source>
        <dbReference type="ARBA" id="ARBA00023015"/>
    </source>
</evidence>
<evidence type="ECO:0000256" key="5">
    <source>
        <dbReference type="ARBA" id="ARBA00023163"/>
    </source>
</evidence>
<keyword evidence="9" id="KW-1185">Reference proteome</keyword>
<dbReference type="PANTHER" id="PTHR35807">
    <property type="entry name" value="TRANSCRIPTIONAL REGULATOR REDD-RELATED"/>
    <property type="match status" value="1"/>
</dbReference>
<dbReference type="Gene3D" id="1.10.10.10">
    <property type="entry name" value="Winged helix-like DNA-binding domain superfamily/Winged helix DNA-binding domain"/>
    <property type="match status" value="1"/>
</dbReference>
<dbReference type="SUPFAM" id="SSF46894">
    <property type="entry name" value="C-terminal effector domain of the bipartite response regulators"/>
    <property type="match status" value="1"/>
</dbReference>
<keyword evidence="4 6" id="KW-0238">DNA-binding</keyword>
<dbReference type="InterPro" id="IPR001867">
    <property type="entry name" value="OmpR/PhoB-type_DNA-bd"/>
</dbReference>
<evidence type="ECO:0000256" key="1">
    <source>
        <dbReference type="ARBA" id="ARBA00005820"/>
    </source>
</evidence>
<keyword evidence="5" id="KW-0804">Transcription</keyword>
<dbReference type="GO" id="GO:0000160">
    <property type="term" value="P:phosphorelay signal transduction system"/>
    <property type="evidence" value="ECO:0007669"/>
    <property type="project" value="UniProtKB-KW"/>
</dbReference>
<dbReference type="Gene3D" id="3.40.50.300">
    <property type="entry name" value="P-loop containing nucleotide triphosphate hydrolases"/>
    <property type="match status" value="1"/>
</dbReference>
<dbReference type="RefSeq" id="WP_086157590.1">
    <property type="nucleotide sequence ID" value="NZ_CP021121.1"/>
</dbReference>
<evidence type="ECO:0000259" key="7">
    <source>
        <dbReference type="PROSITE" id="PS51755"/>
    </source>
</evidence>